<gene>
    <name evidence="1" type="ORF">L2E82_03482</name>
</gene>
<keyword evidence="2" id="KW-1185">Reference proteome</keyword>
<protein>
    <submittedName>
        <fullName evidence="1">Uncharacterized protein</fullName>
    </submittedName>
</protein>
<reference evidence="2" key="1">
    <citation type="journal article" date="2022" name="Mol. Ecol. Resour.">
        <title>The genomes of chicory, endive, great burdock and yacon provide insights into Asteraceae palaeo-polyploidization history and plant inulin production.</title>
        <authorList>
            <person name="Fan W."/>
            <person name="Wang S."/>
            <person name="Wang H."/>
            <person name="Wang A."/>
            <person name="Jiang F."/>
            <person name="Liu H."/>
            <person name="Zhao H."/>
            <person name="Xu D."/>
            <person name="Zhang Y."/>
        </authorList>
    </citation>
    <scope>NUCLEOTIDE SEQUENCE [LARGE SCALE GENOMIC DNA]</scope>
    <source>
        <strain evidence="2">cv. Punajuju</strain>
    </source>
</reference>
<dbReference type="Proteomes" id="UP001055811">
    <property type="component" value="Linkage Group LG01"/>
</dbReference>
<organism evidence="1 2">
    <name type="scientific">Cichorium intybus</name>
    <name type="common">Chicory</name>
    <dbReference type="NCBI Taxonomy" id="13427"/>
    <lineage>
        <taxon>Eukaryota</taxon>
        <taxon>Viridiplantae</taxon>
        <taxon>Streptophyta</taxon>
        <taxon>Embryophyta</taxon>
        <taxon>Tracheophyta</taxon>
        <taxon>Spermatophyta</taxon>
        <taxon>Magnoliopsida</taxon>
        <taxon>eudicotyledons</taxon>
        <taxon>Gunneridae</taxon>
        <taxon>Pentapetalae</taxon>
        <taxon>asterids</taxon>
        <taxon>campanulids</taxon>
        <taxon>Asterales</taxon>
        <taxon>Asteraceae</taxon>
        <taxon>Cichorioideae</taxon>
        <taxon>Cichorieae</taxon>
        <taxon>Cichoriinae</taxon>
        <taxon>Cichorium</taxon>
    </lineage>
</organism>
<sequence>MALIESLFIFTTCFNLGSVSSLYKINSFIPLFNSNKSTMNIADEINESLPPSPPSLIQFGYLVSGSKRDLNKLLRTLQALYHPWNYYVLHLDLESPLEE</sequence>
<accession>A0ACB9H555</accession>
<evidence type="ECO:0000313" key="2">
    <source>
        <dbReference type="Proteomes" id="UP001055811"/>
    </source>
</evidence>
<dbReference type="EMBL" id="CM042009">
    <property type="protein sequence ID" value="KAI3790441.1"/>
    <property type="molecule type" value="Genomic_DNA"/>
</dbReference>
<name>A0ACB9H555_CICIN</name>
<comment type="caution">
    <text evidence="1">The sequence shown here is derived from an EMBL/GenBank/DDBJ whole genome shotgun (WGS) entry which is preliminary data.</text>
</comment>
<proteinExistence type="predicted"/>
<evidence type="ECO:0000313" key="1">
    <source>
        <dbReference type="EMBL" id="KAI3790441.1"/>
    </source>
</evidence>
<reference evidence="1 2" key="2">
    <citation type="journal article" date="2022" name="Mol. Ecol. Resour.">
        <title>The genomes of chicory, endive, great burdock and yacon provide insights into Asteraceae paleo-polyploidization history and plant inulin production.</title>
        <authorList>
            <person name="Fan W."/>
            <person name="Wang S."/>
            <person name="Wang H."/>
            <person name="Wang A."/>
            <person name="Jiang F."/>
            <person name="Liu H."/>
            <person name="Zhao H."/>
            <person name="Xu D."/>
            <person name="Zhang Y."/>
        </authorList>
    </citation>
    <scope>NUCLEOTIDE SEQUENCE [LARGE SCALE GENOMIC DNA]</scope>
    <source>
        <strain evidence="2">cv. Punajuju</strain>
        <tissue evidence="1">Leaves</tissue>
    </source>
</reference>